<sequence>MDLERQFWNASPEELKRGYGTYPEQGGHRCLVCGEFAEFGRVFPIGEHWYDAEAYMKRHIAAAHKSMFEYLLSLDKKWTGLTDVQREVLQLFYEGRSDADTAKTLGSKPATVRYHRFHLREKEKQAKVFLALMALLDERPKANADAGDSEQEEFVPIHRTATTIDERYAMTAEENAKVLKTYFPYGLEGPLKEFPSKEKRKIAVLRHLMTRFERNRVYSEKEVNAVLKDAFSDYVTLRRYMIEYGFMDRKDDGSEYWAKGEAMHG</sequence>
<dbReference type="AlphaFoldDB" id="A0A5R9G825"/>
<evidence type="ECO:0000256" key="1">
    <source>
        <dbReference type="ARBA" id="ARBA00023015"/>
    </source>
</evidence>
<evidence type="ECO:0000256" key="2">
    <source>
        <dbReference type="ARBA" id="ARBA00023163"/>
    </source>
</evidence>
<dbReference type="Gene3D" id="1.10.10.10">
    <property type="entry name" value="Winged helix-like DNA-binding domain superfamily/Winged helix DNA-binding domain"/>
    <property type="match status" value="1"/>
</dbReference>
<keyword evidence="2" id="KW-0804">Transcription</keyword>
<dbReference type="GO" id="GO:0006355">
    <property type="term" value="P:regulation of DNA-templated transcription"/>
    <property type="evidence" value="ECO:0007669"/>
    <property type="project" value="InterPro"/>
</dbReference>
<protein>
    <submittedName>
        <fullName evidence="4">DUF2087 domain-containing protein</fullName>
    </submittedName>
</protein>
<keyword evidence="5" id="KW-1185">Reference proteome</keyword>
<dbReference type="Pfam" id="PF09860">
    <property type="entry name" value="DUF2087"/>
    <property type="match status" value="1"/>
</dbReference>
<proteinExistence type="predicted"/>
<dbReference type="InterPro" id="IPR016032">
    <property type="entry name" value="Sig_transdc_resp-reg_C-effctor"/>
</dbReference>
<dbReference type="SUPFAM" id="SSF46894">
    <property type="entry name" value="C-terminal effector domain of the bipartite response regulators"/>
    <property type="match status" value="1"/>
</dbReference>
<reference evidence="4 5" key="1">
    <citation type="submission" date="2019-05" db="EMBL/GenBank/DDBJ databases">
        <authorList>
            <person name="Narsing Rao M.P."/>
            <person name="Li W.J."/>
        </authorList>
    </citation>
    <scope>NUCLEOTIDE SEQUENCE [LARGE SCALE GENOMIC DNA]</scope>
    <source>
        <strain evidence="4 5">SYSU_K30003</strain>
    </source>
</reference>
<comment type="caution">
    <text evidence="4">The sequence shown here is derived from an EMBL/GenBank/DDBJ whole genome shotgun (WGS) entry which is preliminary data.</text>
</comment>
<dbReference type="SMART" id="SM00421">
    <property type="entry name" value="HTH_LUXR"/>
    <property type="match status" value="1"/>
</dbReference>
<evidence type="ECO:0000313" key="5">
    <source>
        <dbReference type="Proteomes" id="UP000309676"/>
    </source>
</evidence>
<evidence type="ECO:0000259" key="3">
    <source>
        <dbReference type="SMART" id="SM00421"/>
    </source>
</evidence>
<name>A0A5R9G825_9BACL</name>
<dbReference type="RefSeq" id="WP_138196384.1">
    <property type="nucleotide sequence ID" value="NZ_VCIW01000016.1"/>
</dbReference>
<dbReference type="InterPro" id="IPR000792">
    <property type="entry name" value="Tscrpt_reg_LuxR_C"/>
</dbReference>
<dbReference type="Proteomes" id="UP000309676">
    <property type="component" value="Unassembled WGS sequence"/>
</dbReference>
<gene>
    <name evidence="4" type="ORF">FE782_21430</name>
</gene>
<organism evidence="4 5">
    <name type="scientific">Paenibacillus antri</name>
    <dbReference type="NCBI Taxonomy" id="2582848"/>
    <lineage>
        <taxon>Bacteria</taxon>
        <taxon>Bacillati</taxon>
        <taxon>Bacillota</taxon>
        <taxon>Bacilli</taxon>
        <taxon>Bacillales</taxon>
        <taxon>Paenibacillaceae</taxon>
        <taxon>Paenibacillus</taxon>
    </lineage>
</organism>
<dbReference type="GO" id="GO:0003677">
    <property type="term" value="F:DNA binding"/>
    <property type="evidence" value="ECO:0007669"/>
    <property type="project" value="InterPro"/>
</dbReference>
<feature type="domain" description="HTH luxR-type" evidence="3">
    <location>
        <begin position="78"/>
        <end position="134"/>
    </location>
</feature>
<dbReference type="OrthoDB" id="9789954at2"/>
<dbReference type="InterPro" id="IPR018656">
    <property type="entry name" value="DUF2087"/>
</dbReference>
<evidence type="ECO:0000313" key="4">
    <source>
        <dbReference type="EMBL" id="TLS50230.1"/>
    </source>
</evidence>
<keyword evidence="1" id="KW-0805">Transcription regulation</keyword>
<dbReference type="InterPro" id="IPR036388">
    <property type="entry name" value="WH-like_DNA-bd_sf"/>
</dbReference>
<dbReference type="EMBL" id="VCIW01000016">
    <property type="protein sequence ID" value="TLS50230.1"/>
    <property type="molecule type" value="Genomic_DNA"/>
</dbReference>
<accession>A0A5R9G825</accession>